<feature type="compositionally biased region" description="Acidic residues" evidence="1">
    <location>
        <begin position="223"/>
        <end position="241"/>
    </location>
</feature>
<dbReference type="PaxDb" id="8030-ENSSSAP00000074357"/>
<evidence type="ECO:0000313" key="2">
    <source>
        <dbReference type="Proteomes" id="UP001652741"/>
    </source>
</evidence>
<accession>A0A1S3M0Q0</accession>
<feature type="region of interest" description="Disordered" evidence="1">
    <location>
        <begin position="215"/>
        <end position="277"/>
    </location>
</feature>
<dbReference type="PANTHER" id="PTHR21520">
    <property type="entry name" value="GLUTAMATE-RICH PROTEIN 2"/>
    <property type="match status" value="1"/>
</dbReference>
<dbReference type="AlphaFoldDB" id="A0A1S3M0Q0"/>
<feature type="compositionally biased region" description="Acidic residues" evidence="1">
    <location>
        <begin position="135"/>
        <end position="163"/>
    </location>
</feature>
<keyword evidence="2" id="KW-1185">Reference proteome</keyword>
<organism evidence="2 3">
    <name type="scientific">Salmo salar</name>
    <name type="common">Atlantic salmon</name>
    <dbReference type="NCBI Taxonomy" id="8030"/>
    <lineage>
        <taxon>Eukaryota</taxon>
        <taxon>Metazoa</taxon>
        <taxon>Chordata</taxon>
        <taxon>Craniata</taxon>
        <taxon>Vertebrata</taxon>
        <taxon>Euteleostomi</taxon>
        <taxon>Actinopterygii</taxon>
        <taxon>Neopterygii</taxon>
        <taxon>Teleostei</taxon>
        <taxon>Protacanthopterygii</taxon>
        <taxon>Salmoniformes</taxon>
        <taxon>Salmonidae</taxon>
        <taxon>Salmoninae</taxon>
        <taxon>Salmo</taxon>
    </lineage>
</organism>
<dbReference type="InterPro" id="IPR026703">
    <property type="entry name" value="ERICH2"/>
</dbReference>
<dbReference type="CTD" id="285141"/>
<protein>
    <submittedName>
        <fullName evidence="3">Glutamate-rich protein 2 isoform X1</fullName>
    </submittedName>
</protein>
<dbReference type="OrthoDB" id="9950633at2759"/>
<dbReference type="Bgee" id="ENSSSAG00000064706">
    <property type="expression patterns" value="Expressed in testis and 13 other cell types or tissues"/>
</dbReference>
<feature type="region of interest" description="Disordered" evidence="1">
    <location>
        <begin position="120"/>
        <end position="163"/>
    </location>
</feature>
<dbReference type="KEGG" id="sasa:106569565"/>
<dbReference type="RefSeq" id="XP_013996514.1">
    <property type="nucleotide sequence ID" value="XM_014141039.2"/>
</dbReference>
<dbReference type="STRING" id="8030.ENSSSAP00000074357"/>
<dbReference type="PANTHER" id="PTHR21520:SF2">
    <property type="entry name" value="GLUTAMATE-RICH PROTEIN 2"/>
    <property type="match status" value="1"/>
</dbReference>
<name>A0A1S3M0Q0_SALSA</name>
<gene>
    <name evidence="3" type="primary">erich2</name>
</gene>
<evidence type="ECO:0000313" key="3">
    <source>
        <dbReference type="RefSeq" id="XP_013996514.1"/>
    </source>
</evidence>
<dbReference type="GeneID" id="106569565"/>
<feature type="compositionally biased region" description="Low complexity" evidence="1">
    <location>
        <begin position="242"/>
        <end position="256"/>
    </location>
</feature>
<sequence length="277" mass="30206">MSRLECVGKSSKVPQKQVAPALLETHMPKEALEAKYCTAAPQSSLPTQAVSNPMKVTPPGRFKVLCAGGVNNISVGFAGPPVILSQDLKMKDSKKPQQLASAVTGGRVFVQPQAQTTPCSVCIHPPAEPLPPLEPEGEEEHTEEEDDDDNDDDGGEADDDEEEGYRAPLELMAEFLKSVMEKDFVLAKKLCQMILVYEPNNPEAKQFIPLIQERLAREQEEKSQDDDDDCSDSGDEDDSGSDQDSPQSSDSSSSSSSDEKEELERRHKPCPPSHLSP</sequence>
<evidence type="ECO:0000256" key="1">
    <source>
        <dbReference type="SAM" id="MobiDB-lite"/>
    </source>
</evidence>
<reference evidence="3" key="1">
    <citation type="submission" date="2025-08" db="UniProtKB">
        <authorList>
            <consortium name="RefSeq"/>
        </authorList>
    </citation>
    <scope>IDENTIFICATION</scope>
</reference>
<proteinExistence type="predicted"/>
<dbReference type="Proteomes" id="UP001652741">
    <property type="component" value="Chromosome ssa14"/>
</dbReference>